<keyword evidence="3" id="KW-1185">Reference proteome</keyword>
<accession>A0A3N0E1L2</accession>
<dbReference type="Pfam" id="PF12804">
    <property type="entry name" value="NTP_transf_3"/>
    <property type="match status" value="1"/>
</dbReference>
<dbReference type="AlphaFoldDB" id="A0A3N0E1L2"/>
<sequence>MIILAAGNSSRLGQPKQLLEYKGKTLLQNAVDEALGTGAEHVVVILGANAGNIKAGIKGDGITFLENPDYRKGMASGISLGTGYLEKKTGNNTDGILIMLCDQPFVNSGLLTALMKKREETGAPVVASRYGNRKGVPAVFHRNVFPELRELTGDQGAKGIIRNYADRTETVEFPQGHIDIDTMEDYHRLTEGDKN</sequence>
<feature type="domain" description="MobA-like NTP transferase" evidence="1">
    <location>
        <begin position="2"/>
        <end position="164"/>
    </location>
</feature>
<dbReference type="SUPFAM" id="SSF53448">
    <property type="entry name" value="Nucleotide-diphospho-sugar transferases"/>
    <property type="match status" value="1"/>
</dbReference>
<name>A0A3N0E1L2_SINP1</name>
<keyword evidence="2" id="KW-0808">Transferase</keyword>
<proteinExistence type="predicted"/>
<dbReference type="InterPro" id="IPR025877">
    <property type="entry name" value="MobA-like_NTP_Trfase"/>
</dbReference>
<comment type="caution">
    <text evidence="2">The sequence shown here is derived from an EMBL/GenBank/DDBJ whole genome shotgun (WGS) entry which is preliminary data.</text>
</comment>
<dbReference type="CDD" id="cd04182">
    <property type="entry name" value="GT_2_like_f"/>
    <property type="match status" value="1"/>
</dbReference>
<dbReference type="Proteomes" id="UP000267469">
    <property type="component" value="Unassembled WGS sequence"/>
</dbReference>
<gene>
    <name evidence="2" type="ORF">ED312_18320</name>
</gene>
<dbReference type="PANTHER" id="PTHR43777">
    <property type="entry name" value="MOLYBDENUM COFACTOR CYTIDYLYLTRANSFERASE"/>
    <property type="match status" value="1"/>
</dbReference>
<reference evidence="2 3" key="1">
    <citation type="submission" date="2018-10" db="EMBL/GenBank/DDBJ databases">
        <title>Sinomicrobium pectinilyticum sp. nov., a pectinase-producing bacterium isolated from alkaline and saline soil, and emended description of the genus Sinomicrobium.</title>
        <authorList>
            <person name="Cheng B."/>
            <person name="Li C."/>
            <person name="Lai Q."/>
            <person name="Du M."/>
            <person name="Shao Z."/>
            <person name="Xu P."/>
            <person name="Yang C."/>
        </authorList>
    </citation>
    <scope>NUCLEOTIDE SEQUENCE [LARGE SCALE GENOMIC DNA]</scope>
    <source>
        <strain evidence="2 3">5DNS001</strain>
    </source>
</reference>
<dbReference type="EMBL" id="RJTM01000122">
    <property type="protein sequence ID" value="RNL81737.1"/>
    <property type="molecule type" value="Genomic_DNA"/>
</dbReference>
<organism evidence="2 3">
    <name type="scientific">Sinomicrobium pectinilyticum</name>
    <dbReference type="NCBI Taxonomy" id="1084421"/>
    <lineage>
        <taxon>Bacteria</taxon>
        <taxon>Pseudomonadati</taxon>
        <taxon>Bacteroidota</taxon>
        <taxon>Flavobacteriia</taxon>
        <taxon>Flavobacteriales</taxon>
        <taxon>Flavobacteriaceae</taxon>
        <taxon>Sinomicrobium</taxon>
    </lineage>
</organism>
<dbReference type="PANTHER" id="PTHR43777:SF1">
    <property type="entry name" value="MOLYBDENUM COFACTOR CYTIDYLYLTRANSFERASE"/>
    <property type="match status" value="1"/>
</dbReference>
<dbReference type="InterPro" id="IPR029044">
    <property type="entry name" value="Nucleotide-diphossugar_trans"/>
</dbReference>
<evidence type="ECO:0000313" key="3">
    <source>
        <dbReference type="Proteomes" id="UP000267469"/>
    </source>
</evidence>
<evidence type="ECO:0000259" key="1">
    <source>
        <dbReference type="Pfam" id="PF12804"/>
    </source>
</evidence>
<dbReference type="GO" id="GO:0016779">
    <property type="term" value="F:nucleotidyltransferase activity"/>
    <property type="evidence" value="ECO:0007669"/>
    <property type="project" value="UniProtKB-ARBA"/>
</dbReference>
<dbReference type="Gene3D" id="3.90.550.10">
    <property type="entry name" value="Spore Coat Polysaccharide Biosynthesis Protein SpsA, Chain A"/>
    <property type="match status" value="1"/>
</dbReference>
<dbReference type="OrthoDB" id="9779263at2"/>
<protein>
    <submittedName>
        <fullName evidence="2">Nucleotidyltransferase family protein</fullName>
    </submittedName>
</protein>
<evidence type="ECO:0000313" key="2">
    <source>
        <dbReference type="EMBL" id="RNL81737.1"/>
    </source>
</evidence>